<keyword evidence="11" id="KW-0131">Cell cycle</keyword>
<keyword evidence="7" id="KW-0175">Coiled coil</keyword>
<dbReference type="EMBL" id="GANP01002528">
    <property type="protein sequence ID" value="JAB81940.1"/>
    <property type="molecule type" value="mRNA"/>
</dbReference>
<evidence type="ECO:0000256" key="9">
    <source>
        <dbReference type="ARBA" id="ARBA00023163"/>
    </source>
</evidence>
<evidence type="ECO:0000256" key="3">
    <source>
        <dbReference type="ARBA" id="ARBA00022723"/>
    </source>
</evidence>
<dbReference type="SUPFAM" id="SSF57716">
    <property type="entry name" value="Glucocorticoid receptor-like (DNA-binding domain)"/>
    <property type="match status" value="1"/>
</dbReference>
<evidence type="ECO:0000256" key="7">
    <source>
        <dbReference type="ARBA" id="ARBA00023054"/>
    </source>
</evidence>
<dbReference type="PANTHER" id="PTHR46600:SF1">
    <property type="entry name" value="THAP DOMAIN-CONTAINING PROTEIN 1"/>
    <property type="match status" value="1"/>
</dbReference>
<proteinExistence type="evidence at transcript level"/>
<evidence type="ECO:0000256" key="2">
    <source>
        <dbReference type="ARBA" id="ARBA00006177"/>
    </source>
</evidence>
<feature type="non-terminal residue" evidence="15">
    <location>
        <position position="1"/>
    </location>
</feature>
<evidence type="ECO:0000256" key="10">
    <source>
        <dbReference type="ARBA" id="ARBA00023242"/>
    </source>
</evidence>
<feature type="domain" description="THAP-type" evidence="14">
    <location>
        <begin position="1"/>
        <end position="77"/>
    </location>
</feature>
<dbReference type="Gene3D" id="6.20.210.20">
    <property type="entry name" value="THAP domain"/>
    <property type="match status" value="1"/>
</dbReference>
<sequence>TCCVPGCDNNTGRSRHVSWHRFPKDNQLRNVWVKRIDRKGPSGEHSLWTPTPNSRICGAHFSETGRKKYMDKAPRFFGTRTLPKYVAAHPGASSAGQHRMQLPQLLQLQVCSLSNLDLGQTATRPATQEPVQPGCPLSDDGAPDTGDVASNEPQDCVEWDKEPGSRLVFVKSEPDYYEEYREPDSPVPPLTKEYTDVTRVTFHLGTEPEVFEENRQHNFTAVAVKTEPQDPKEVGAEVVSVGTGT</sequence>
<dbReference type="GO" id="GO:0008270">
    <property type="term" value="F:zinc ion binding"/>
    <property type="evidence" value="ECO:0007669"/>
    <property type="project" value="UniProtKB-KW"/>
</dbReference>
<reference evidence="15" key="1">
    <citation type="journal article" date="2015" name="Sci. Rep.">
        <title>Tissue- and time-dependent transcription in Ixodes ricinus salivary glands and midguts when blood feeding on the vertebrate host.</title>
        <authorList>
            <person name="Kotsyfakis M."/>
            <person name="Schwarz A."/>
            <person name="Erhart J."/>
            <person name="Ribeiro J.M."/>
        </authorList>
    </citation>
    <scope>NUCLEOTIDE SEQUENCE</scope>
    <source>
        <tissue evidence="15">Salivary gland and midgut</tissue>
    </source>
</reference>
<evidence type="ECO:0000256" key="1">
    <source>
        <dbReference type="ARBA" id="ARBA00004642"/>
    </source>
</evidence>
<dbReference type="SMART" id="SM00980">
    <property type="entry name" value="THAP"/>
    <property type="match status" value="1"/>
</dbReference>
<dbReference type="PANTHER" id="PTHR46600">
    <property type="entry name" value="THAP DOMAIN-CONTAINING"/>
    <property type="match status" value="1"/>
</dbReference>
<dbReference type="Pfam" id="PF05485">
    <property type="entry name" value="THAP"/>
    <property type="match status" value="1"/>
</dbReference>
<dbReference type="PROSITE" id="PS50950">
    <property type="entry name" value="ZF_THAP"/>
    <property type="match status" value="1"/>
</dbReference>
<dbReference type="GO" id="GO:0043565">
    <property type="term" value="F:sequence-specific DNA binding"/>
    <property type="evidence" value="ECO:0007669"/>
    <property type="project" value="InterPro"/>
</dbReference>
<evidence type="ECO:0000259" key="14">
    <source>
        <dbReference type="PROSITE" id="PS50950"/>
    </source>
</evidence>
<feature type="region of interest" description="Disordered" evidence="13">
    <location>
        <begin position="124"/>
        <end position="151"/>
    </location>
</feature>
<keyword evidence="3" id="KW-0479">Metal-binding</keyword>
<evidence type="ECO:0000256" key="4">
    <source>
        <dbReference type="ARBA" id="ARBA00022771"/>
    </source>
</evidence>
<keyword evidence="10" id="KW-0539">Nucleus</keyword>
<evidence type="ECO:0000256" key="5">
    <source>
        <dbReference type="ARBA" id="ARBA00022833"/>
    </source>
</evidence>
<evidence type="ECO:0000256" key="13">
    <source>
        <dbReference type="SAM" id="MobiDB-lite"/>
    </source>
</evidence>
<evidence type="ECO:0000256" key="6">
    <source>
        <dbReference type="ARBA" id="ARBA00023015"/>
    </source>
</evidence>
<keyword evidence="9" id="KW-0804">Transcription</keyword>
<comment type="similarity">
    <text evidence="2">Belongs to the THAP1 family.</text>
</comment>
<dbReference type="GO" id="GO:0005654">
    <property type="term" value="C:nucleoplasm"/>
    <property type="evidence" value="ECO:0007669"/>
    <property type="project" value="UniProtKB-SubCell"/>
</dbReference>
<dbReference type="InterPro" id="IPR006612">
    <property type="entry name" value="THAP_Znf"/>
</dbReference>
<keyword evidence="8 12" id="KW-0238">DNA-binding</keyword>
<dbReference type="InterPro" id="IPR038441">
    <property type="entry name" value="THAP_Znf_sf"/>
</dbReference>
<dbReference type="InterPro" id="IPR026516">
    <property type="entry name" value="THAP1/10"/>
</dbReference>
<evidence type="ECO:0000256" key="11">
    <source>
        <dbReference type="ARBA" id="ARBA00023306"/>
    </source>
</evidence>
<keyword evidence="5" id="KW-0862">Zinc</keyword>
<accession>V5HEC2</accession>
<keyword evidence="6" id="KW-0805">Transcription regulation</keyword>
<evidence type="ECO:0000256" key="12">
    <source>
        <dbReference type="PROSITE-ProRule" id="PRU00309"/>
    </source>
</evidence>
<organism evidence="15">
    <name type="scientific">Ixodes ricinus</name>
    <name type="common">Common tick</name>
    <name type="synonym">Acarus ricinus</name>
    <dbReference type="NCBI Taxonomy" id="34613"/>
    <lineage>
        <taxon>Eukaryota</taxon>
        <taxon>Metazoa</taxon>
        <taxon>Ecdysozoa</taxon>
        <taxon>Arthropoda</taxon>
        <taxon>Chelicerata</taxon>
        <taxon>Arachnida</taxon>
        <taxon>Acari</taxon>
        <taxon>Parasitiformes</taxon>
        <taxon>Ixodida</taxon>
        <taxon>Ixodoidea</taxon>
        <taxon>Ixodidae</taxon>
        <taxon>Ixodinae</taxon>
        <taxon>Ixodes</taxon>
    </lineage>
</organism>
<name>V5HEC2_IXORI</name>
<comment type="subcellular location">
    <subcellularLocation>
        <location evidence="1">Nucleus</location>
        <location evidence="1">Nucleoplasm</location>
    </subcellularLocation>
</comment>
<protein>
    <submittedName>
        <fullName evidence="15">Putative thap domain protein</fullName>
    </submittedName>
</protein>
<evidence type="ECO:0000256" key="8">
    <source>
        <dbReference type="ARBA" id="ARBA00023125"/>
    </source>
</evidence>
<evidence type="ECO:0000313" key="15">
    <source>
        <dbReference type="EMBL" id="JAB81940.1"/>
    </source>
</evidence>
<keyword evidence="4 12" id="KW-0863">Zinc-finger</keyword>
<dbReference type="AlphaFoldDB" id="V5HEC2"/>